<protein>
    <submittedName>
        <fullName evidence="4">4-oxalocrotonate tautomerase</fullName>
    </submittedName>
</protein>
<gene>
    <name evidence="4" type="ORF">EV695_2602</name>
</gene>
<dbReference type="PANTHER" id="PTHR35530:SF1">
    <property type="entry name" value="2-HYDROXYMUCONATE TAUTOMERASE"/>
    <property type="match status" value="1"/>
</dbReference>
<keyword evidence="2" id="KW-0413">Isomerase</keyword>
<proteinExistence type="inferred from homology"/>
<evidence type="ECO:0000259" key="3">
    <source>
        <dbReference type="Pfam" id="PF01361"/>
    </source>
</evidence>
<sequence>MPLINVKLIEDVFTPAQKTQIIEKLTDAMVEIEGENMRGVTWVYIEDIKQGDLGIGGKPLHAKDVHSLQRGEAA</sequence>
<evidence type="ECO:0000256" key="2">
    <source>
        <dbReference type="ARBA" id="ARBA00023235"/>
    </source>
</evidence>
<accession>A0A4R1ETT3</accession>
<name>A0A4R1ETT3_9GAMM</name>
<evidence type="ECO:0000313" key="4">
    <source>
        <dbReference type="EMBL" id="TCJ84643.1"/>
    </source>
</evidence>
<evidence type="ECO:0000313" key="5">
    <source>
        <dbReference type="Proteomes" id="UP000294887"/>
    </source>
</evidence>
<organism evidence="4 5">
    <name type="scientific">Cocleimonas flava</name>
    <dbReference type="NCBI Taxonomy" id="634765"/>
    <lineage>
        <taxon>Bacteria</taxon>
        <taxon>Pseudomonadati</taxon>
        <taxon>Pseudomonadota</taxon>
        <taxon>Gammaproteobacteria</taxon>
        <taxon>Thiotrichales</taxon>
        <taxon>Thiotrichaceae</taxon>
        <taxon>Cocleimonas</taxon>
    </lineage>
</organism>
<dbReference type="AlphaFoldDB" id="A0A4R1ETT3"/>
<dbReference type="RefSeq" id="WP_131906390.1">
    <property type="nucleotide sequence ID" value="NZ_BAAAFU010000006.1"/>
</dbReference>
<dbReference type="Pfam" id="PF01361">
    <property type="entry name" value="Tautomerase"/>
    <property type="match status" value="1"/>
</dbReference>
<dbReference type="Gene3D" id="3.30.429.10">
    <property type="entry name" value="Macrophage Migration Inhibitory Factor"/>
    <property type="match status" value="1"/>
</dbReference>
<dbReference type="Proteomes" id="UP000294887">
    <property type="component" value="Unassembled WGS sequence"/>
</dbReference>
<dbReference type="GO" id="GO:0016853">
    <property type="term" value="F:isomerase activity"/>
    <property type="evidence" value="ECO:0007669"/>
    <property type="project" value="UniProtKB-KW"/>
</dbReference>
<reference evidence="4 5" key="1">
    <citation type="submission" date="2019-03" db="EMBL/GenBank/DDBJ databases">
        <title>Genomic Encyclopedia of Type Strains, Phase IV (KMG-IV): sequencing the most valuable type-strain genomes for metagenomic binning, comparative biology and taxonomic classification.</title>
        <authorList>
            <person name="Goeker M."/>
        </authorList>
    </citation>
    <scope>NUCLEOTIDE SEQUENCE [LARGE SCALE GENOMIC DNA]</scope>
    <source>
        <strain evidence="4 5">DSM 24830</strain>
    </source>
</reference>
<dbReference type="PANTHER" id="PTHR35530">
    <property type="entry name" value="TAUTOMERASE-RELATED"/>
    <property type="match status" value="1"/>
</dbReference>
<dbReference type="InterPro" id="IPR014347">
    <property type="entry name" value="Tautomerase/MIF_sf"/>
</dbReference>
<dbReference type="EMBL" id="SMFQ01000004">
    <property type="protein sequence ID" value="TCJ84643.1"/>
    <property type="molecule type" value="Genomic_DNA"/>
</dbReference>
<dbReference type="OrthoDB" id="8098375at2"/>
<comment type="caution">
    <text evidence="4">The sequence shown here is derived from an EMBL/GenBank/DDBJ whole genome shotgun (WGS) entry which is preliminary data.</text>
</comment>
<comment type="similarity">
    <text evidence="1">Belongs to the 4-oxalocrotonate tautomerase family.</text>
</comment>
<dbReference type="SUPFAM" id="SSF55331">
    <property type="entry name" value="Tautomerase/MIF"/>
    <property type="match status" value="1"/>
</dbReference>
<feature type="domain" description="4-oxalocrotonate tautomerase-like" evidence="3">
    <location>
        <begin position="2"/>
        <end position="62"/>
    </location>
</feature>
<evidence type="ECO:0000256" key="1">
    <source>
        <dbReference type="ARBA" id="ARBA00006723"/>
    </source>
</evidence>
<dbReference type="InterPro" id="IPR004370">
    <property type="entry name" value="4-OT-like_dom"/>
</dbReference>
<keyword evidence="5" id="KW-1185">Reference proteome</keyword>